<evidence type="ECO:0000313" key="2">
    <source>
        <dbReference type="EMBL" id="SJM90738.1"/>
    </source>
</evidence>
<dbReference type="Pfam" id="PF07929">
    <property type="entry name" value="PRiA4_ORF3"/>
    <property type="match status" value="1"/>
</dbReference>
<evidence type="ECO:0000259" key="1">
    <source>
        <dbReference type="Pfam" id="PF07929"/>
    </source>
</evidence>
<dbReference type="RefSeq" id="WP_087142666.1">
    <property type="nucleotide sequence ID" value="NZ_FUKI01000062.1"/>
</dbReference>
<gene>
    <name evidence="2" type="ORF">CRENPOLYSF1_1540007</name>
</gene>
<feature type="domain" description="Plasmid pRiA4b Orf3-like" evidence="1">
    <location>
        <begin position="285"/>
        <end position="406"/>
    </location>
</feature>
<dbReference type="SUPFAM" id="SSF159941">
    <property type="entry name" value="MM3350-like"/>
    <property type="match status" value="1"/>
</dbReference>
<sequence length="413" mass="46044">MKLLITLTPQQIDVIKSQVFSDDAPGTILKDFSTLLNFIGANGIDISPSTTAFAAKHLAELNGLLSRPMALALKRPMQKSYPHINGLFLLLRASGLTYVQVGKKQNRLMLNQTVLPSWEALNSVERYFALFEAWWQRGNGESIGERGGFGFWGNHFSNCIHFFKKTLQDQPVGKNLSANDLDRLRYYPGLHHLALMELFGFVAITLDATVNNANWPVVNVEATRWGHAVLGCLSGSFAVGLFEEDQAEEKLAMRLLDKIKAHRPDLKNTLPLPQSEVLADANVTFKVTLLKASRTLSISSAASLDDLASVILGAFDFDNDHLYEFSYKDVYGITASISHPYAENENGLFTPDYRVGQMPLYVGMNVTFLFDFGDNWEFLLVVEAIDTEGKPLAKPKVIKREGKSPEQYPGYDE</sequence>
<dbReference type="OrthoDB" id="9816539at2"/>
<dbReference type="Proteomes" id="UP000195667">
    <property type="component" value="Unassembled WGS sequence"/>
</dbReference>
<dbReference type="EMBL" id="FUKI01000062">
    <property type="protein sequence ID" value="SJM90738.1"/>
    <property type="molecule type" value="Genomic_DNA"/>
</dbReference>
<accession>A0A1R4H3A9</accession>
<dbReference type="AlphaFoldDB" id="A0A1R4H3A9"/>
<proteinExistence type="predicted"/>
<dbReference type="Gene3D" id="3.10.290.30">
    <property type="entry name" value="MM3350-like"/>
    <property type="match status" value="1"/>
</dbReference>
<protein>
    <recommendedName>
        <fullName evidence="1">Plasmid pRiA4b Orf3-like domain-containing protein</fullName>
    </recommendedName>
</protein>
<keyword evidence="3" id="KW-1185">Reference proteome</keyword>
<organism evidence="2 3">
    <name type="scientific">Crenothrix polyspora</name>
    <dbReference type="NCBI Taxonomy" id="360316"/>
    <lineage>
        <taxon>Bacteria</taxon>
        <taxon>Pseudomonadati</taxon>
        <taxon>Pseudomonadota</taxon>
        <taxon>Gammaproteobacteria</taxon>
        <taxon>Methylococcales</taxon>
        <taxon>Crenotrichaceae</taxon>
        <taxon>Crenothrix</taxon>
    </lineage>
</organism>
<name>A0A1R4H3A9_9GAMM</name>
<dbReference type="InterPro" id="IPR024047">
    <property type="entry name" value="MM3350-like_sf"/>
</dbReference>
<dbReference type="InterPro" id="IPR012912">
    <property type="entry name" value="Plasmid_pRiA4b_Orf3-like"/>
</dbReference>
<evidence type="ECO:0000313" key="3">
    <source>
        <dbReference type="Proteomes" id="UP000195667"/>
    </source>
</evidence>
<reference evidence="3" key="1">
    <citation type="submission" date="2017-02" db="EMBL/GenBank/DDBJ databases">
        <authorList>
            <person name="Daims H."/>
        </authorList>
    </citation>
    <scope>NUCLEOTIDE SEQUENCE [LARGE SCALE GENOMIC DNA]</scope>
</reference>